<feature type="transmembrane region" description="Helical" evidence="6">
    <location>
        <begin position="9"/>
        <end position="33"/>
    </location>
</feature>
<comment type="caution">
    <text evidence="8">The sequence shown here is derived from an EMBL/GenBank/DDBJ whole genome shotgun (WGS) entry which is preliminary data.</text>
</comment>
<keyword evidence="2" id="KW-1003">Cell membrane</keyword>
<evidence type="ECO:0000256" key="4">
    <source>
        <dbReference type="ARBA" id="ARBA00022989"/>
    </source>
</evidence>
<dbReference type="RefSeq" id="WP_064318705.1">
    <property type="nucleotide sequence ID" value="NZ_JACI01000002.1"/>
</dbReference>
<protein>
    <submittedName>
        <fullName evidence="8">Membrane protein</fullName>
    </submittedName>
</protein>
<feature type="transmembrane region" description="Helical" evidence="6">
    <location>
        <begin position="69"/>
        <end position="89"/>
    </location>
</feature>
<dbReference type="SUPFAM" id="SSF103481">
    <property type="entry name" value="Multidrug resistance efflux transporter EmrE"/>
    <property type="match status" value="1"/>
</dbReference>
<dbReference type="PATRIC" id="fig|1261658.3.peg.1578"/>
<dbReference type="Gene3D" id="1.10.3730.20">
    <property type="match status" value="1"/>
</dbReference>
<feature type="transmembrane region" description="Helical" evidence="6">
    <location>
        <begin position="279"/>
        <end position="297"/>
    </location>
</feature>
<gene>
    <name evidence="8" type="ORF">F480_07900</name>
</gene>
<evidence type="ECO:0000256" key="1">
    <source>
        <dbReference type="ARBA" id="ARBA00004651"/>
    </source>
</evidence>
<feature type="transmembrane region" description="Helical" evidence="6">
    <location>
        <begin position="246"/>
        <end position="267"/>
    </location>
</feature>
<dbReference type="PANTHER" id="PTHR32322:SF18">
    <property type="entry name" value="S-ADENOSYLMETHIONINE_S-ADENOSYLHOMOCYSTEINE TRANSPORTER"/>
    <property type="match status" value="1"/>
</dbReference>
<dbReference type="PANTHER" id="PTHR32322">
    <property type="entry name" value="INNER MEMBRANE TRANSPORTER"/>
    <property type="match status" value="1"/>
</dbReference>
<sequence>MQQKPLRGFLYALLASMTWGTLPIAVQPLLATIDAQTLVWYRFWVAGLGLALFFVLTKRLPSARAFSPRVFKLIFLGVCGLAANFFLFSEALNYISPTTNQVLWQLAPFTMILCGVVIFKEKFGQHQKIGLILLLIGLAAFFNERMGEILQFGDYAVGILISASAAIIWVCYGIAQKLLSATFSSQQILMIIYLGCGVAISPFVSPSQLFEINGFLIGCFLYCCLNTFIGYGAYAEALNYWDTTKVSVVTILLPIFTMIFSHLGHWLMPDFVPELTMNWLSYLGAFIVVAGTILSAIGHKIFK</sequence>
<feature type="domain" description="EamA" evidence="7">
    <location>
        <begin position="7"/>
        <end position="140"/>
    </location>
</feature>
<organism evidence="8 9">
    <name type="scientific">Bibersteinia trehalosi Y31</name>
    <dbReference type="NCBI Taxonomy" id="1261658"/>
    <lineage>
        <taxon>Bacteria</taxon>
        <taxon>Pseudomonadati</taxon>
        <taxon>Pseudomonadota</taxon>
        <taxon>Gammaproteobacteria</taxon>
        <taxon>Pasteurellales</taxon>
        <taxon>Pasteurellaceae</taxon>
        <taxon>Bibersteinia</taxon>
    </lineage>
</organism>
<dbReference type="InterPro" id="IPR050638">
    <property type="entry name" value="AA-Vitamin_Transporters"/>
</dbReference>
<dbReference type="Proteomes" id="UP000078358">
    <property type="component" value="Unassembled WGS sequence"/>
</dbReference>
<evidence type="ECO:0000256" key="3">
    <source>
        <dbReference type="ARBA" id="ARBA00022692"/>
    </source>
</evidence>
<accession>A0A179CWX3</accession>
<dbReference type="InterPro" id="IPR000620">
    <property type="entry name" value="EamA_dom"/>
</dbReference>
<evidence type="ECO:0000256" key="6">
    <source>
        <dbReference type="SAM" id="Phobius"/>
    </source>
</evidence>
<evidence type="ECO:0000256" key="5">
    <source>
        <dbReference type="ARBA" id="ARBA00023136"/>
    </source>
</evidence>
<feature type="transmembrane region" description="Helical" evidence="6">
    <location>
        <begin position="101"/>
        <end position="119"/>
    </location>
</feature>
<evidence type="ECO:0000256" key="2">
    <source>
        <dbReference type="ARBA" id="ARBA00022475"/>
    </source>
</evidence>
<keyword evidence="4 6" id="KW-1133">Transmembrane helix</keyword>
<reference evidence="8 9" key="1">
    <citation type="submission" date="2014-01" db="EMBL/GenBank/DDBJ databases">
        <authorList>
            <person name="Zuccon D."/>
        </authorList>
    </citation>
    <scope>NUCLEOTIDE SEQUENCE [LARGE SCALE GENOMIC DNA]</scope>
    <source>
        <strain evidence="8 9">Y31</strain>
    </source>
</reference>
<comment type="subcellular location">
    <subcellularLocation>
        <location evidence="1">Cell membrane</location>
        <topology evidence="1">Multi-pass membrane protein</topology>
    </subcellularLocation>
</comment>
<evidence type="ECO:0000313" key="9">
    <source>
        <dbReference type="Proteomes" id="UP000078358"/>
    </source>
</evidence>
<dbReference type="Pfam" id="PF00892">
    <property type="entry name" value="EamA"/>
    <property type="match status" value="2"/>
</dbReference>
<name>A0A179CWX3_BIBTR</name>
<proteinExistence type="predicted"/>
<dbReference type="InterPro" id="IPR037185">
    <property type="entry name" value="EmrE-like"/>
</dbReference>
<evidence type="ECO:0000313" key="8">
    <source>
        <dbReference type="EMBL" id="OAQ14292.1"/>
    </source>
</evidence>
<feature type="transmembrane region" description="Helical" evidence="6">
    <location>
        <begin position="212"/>
        <end position="234"/>
    </location>
</feature>
<keyword evidence="3 6" id="KW-0812">Transmembrane</keyword>
<keyword evidence="5 6" id="KW-0472">Membrane</keyword>
<feature type="transmembrane region" description="Helical" evidence="6">
    <location>
        <begin position="187"/>
        <end position="206"/>
    </location>
</feature>
<evidence type="ECO:0000259" key="7">
    <source>
        <dbReference type="Pfam" id="PF00892"/>
    </source>
</evidence>
<dbReference type="GO" id="GO:0005886">
    <property type="term" value="C:plasma membrane"/>
    <property type="evidence" value="ECO:0007669"/>
    <property type="project" value="UniProtKB-SubCell"/>
</dbReference>
<dbReference type="EMBL" id="JACI01000002">
    <property type="protein sequence ID" value="OAQ14292.1"/>
    <property type="molecule type" value="Genomic_DNA"/>
</dbReference>
<feature type="transmembrane region" description="Helical" evidence="6">
    <location>
        <begin position="126"/>
        <end position="143"/>
    </location>
</feature>
<feature type="transmembrane region" description="Helical" evidence="6">
    <location>
        <begin position="39"/>
        <end position="57"/>
    </location>
</feature>
<dbReference type="AlphaFoldDB" id="A0A179CWX3"/>
<feature type="domain" description="EamA" evidence="7">
    <location>
        <begin position="158"/>
        <end position="295"/>
    </location>
</feature>
<feature type="transmembrane region" description="Helical" evidence="6">
    <location>
        <begin position="155"/>
        <end position="175"/>
    </location>
</feature>